<feature type="compositionally biased region" description="Acidic residues" evidence="1">
    <location>
        <begin position="331"/>
        <end position="340"/>
    </location>
</feature>
<dbReference type="Proteomes" id="UP000887568">
    <property type="component" value="Unplaced"/>
</dbReference>
<keyword evidence="3" id="KW-1185">Reference proteome</keyword>
<feature type="region of interest" description="Disordered" evidence="1">
    <location>
        <begin position="1"/>
        <end position="83"/>
    </location>
</feature>
<feature type="compositionally biased region" description="Polar residues" evidence="1">
    <location>
        <begin position="194"/>
        <end position="213"/>
    </location>
</feature>
<feature type="region of interest" description="Disordered" evidence="1">
    <location>
        <begin position="165"/>
        <end position="350"/>
    </location>
</feature>
<dbReference type="GeneID" id="119740169"/>
<feature type="compositionally biased region" description="Basic and acidic residues" evidence="1">
    <location>
        <begin position="312"/>
        <end position="330"/>
    </location>
</feature>
<dbReference type="RefSeq" id="XP_038071312.1">
    <property type="nucleotide sequence ID" value="XM_038215384.1"/>
</dbReference>
<feature type="compositionally biased region" description="Low complexity" evidence="1">
    <location>
        <begin position="170"/>
        <end position="188"/>
    </location>
</feature>
<reference evidence="2" key="1">
    <citation type="submission" date="2022-11" db="UniProtKB">
        <authorList>
            <consortium name="EnsemblMetazoa"/>
        </authorList>
    </citation>
    <scope>IDENTIFICATION</scope>
</reference>
<proteinExistence type="predicted"/>
<evidence type="ECO:0000256" key="1">
    <source>
        <dbReference type="SAM" id="MobiDB-lite"/>
    </source>
</evidence>
<feature type="compositionally biased region" description="Polar residues" evidence="1">
    <location>
        <begin position="296"/>
        <end position="310"/>
    </location>
</feature>
<feature type="compositionally biased region" description="Low complexity" evidence="1">
    <location>
        <begin position="242"/>
        <end position="253"/>
    </location>
</feature>
<dbReference type="AlphaFoldDB" id="A0A914B792"/>
<evidence type="ECO:0000313" key="2">
    <source>
        <dbReference type="EnsemblMetazoa" id="XP_038071312.1"/>
    </source>
</evidence>
<feature type="compositionally biased region" description="Basic and acidic residues" evidence="1">
    <location>
        <begin position="1"/>
        <end position="13"/>
    </location>
</feature>
<sequence length="378" mass="41255">MTTRKDSPRHKDIPVTLGRSDNMAVQRIDDTGPAVDAPSRRHQQGKGVSSDHEETSSKLTIPQSSPWSNQRTTSPRNTNLQTTEISTRGIHGGCRNILSDDSRRSDASCRVRRLNMTTLEPKSSATFKNISSKPFDGMNSFSLPSAITTNRSPGTAEKASFLKTSERLSDASSSIVSMRSASSGSRASGECPSDVTSHVRMTSNPGGSSQAMSPRNLKHGLGLPSVRIKPPMRARRSSEPALSLCLKSSSHSSRQPTEHPPTADQSWPGHTGGNMPVGKCSQRGGRTLARLERTQSHPQFKSRTVSGNRNQKQPEKSSSEPSHKEAKGDADENTDEDDETTHDGLDKKVLTWLNGLDSATCRRFMRRQMASLQEIDDH</sequence>
<name>A0A914B792_PATMI</name>
<organism evidence="2 3">
    <name type="scientific">Patiria miniata</name>
    <name type="common">Bat star</name>
    <name type="synonym">Asterina miniata</name>
    <dbReference type="NCBI Taxonomy" id="46514"/>
    <lineage>
        <taxon>Eukaryota</taxon>
        <taxon>Metazoa</taxon>
        <taxon>Echinodermata</taxon>
        <taxon>Eleutherozoa</taxon>
        <taxon>Asterozoa</taxon>
        <taxon>Asteroidea</taxon>
        <taxon>Valvatacea</taxon>
        <taxon>Valvatida</taxon>
        <taxon>Asterinidae</taxon>
        <taxon>Patiria</taxon>
    </lineage>
</organism>
<accession>A0A914B792</accession>
<feature type="compositionally biased region" description="Polar residues" evidence="1">
    <location>
        <begin position="57"/>
        <end position="83"/>
    </location>
</feature>
<evidence type="ECO:0000313" key="3">
    <source>
        <dbReference type="Proteomes" id="UP000887568"/>
    </source>
</evidence>
<dbReference type="EnsemblMetazoa" id="XM_038215384.1">
    <property type="protein sequence ID" value="XP_038071312.1"/>
    <property type="gene ID" value="LOC119740169"/>
</dbReference>
<protein>
    <submittedName>
        <fullName evidence="2">Uncharacterized protein</fullName>
    </submittedName>
</protein>